<organism evidence="5 6">
    <name type="scientific">Schistosoma mattheei</name>
    <dbReference type="NCBI Taxonomy" id="31246"/>
    <lineage>
        <taxon>Eukaryota</taxon>
        <taxon>Metazoa</taxon>
        <taxon>Spiralia</taxon>
        <taxon>Lophotrochozoa</taxon>
        <taxon>Platyhelminthes</taxon>
        <taxon>Trematoda</taxon>
        <taxon>Digenea</taxon>
        <taxon>Strigeidida</taxon>
        <taxon>Schistosomatoidea</taxon>
        <taxon>Schistosomatidae</taxon>
        <taxon>Schistosoma</taxon>
    </lineage>
</organism>
<dbReference type="InterPro" id="IPR050211">
    <property type="entry name" value="FOX_domain-containing"/>
</dbReference>
<dbReference type="Gene3D" id="1.10.10.10">
    <property type="entry name" value="Winged helix-like DNA-binding domain superfamily/Winged helix DNA-binding domain"/>
    <property type="match status" value="1"/>
</dbReference>
<evidence type="ECO:0000313" key="6">
    <source>
        <dbReference type="Proteomes" id="UP000269396"/>
    </source>
</evidence>
<keyword evidence="6" id="KW-1185">Reference proteome</keyword>
<evidence type="ECO:0000313" key="5">
    <source>
        <dbReference type="EMBL" id="VDP83241.1"/>
    </source>
</evidence>
<feature type="region of interest" description="Disordered" evidence="4">
    <location>
        <begin position="437"/>
        <end position="458"/>
    </location>
</feature>
<evidence type="ECO:0000256" key="1">
    <source>
        <dbReference type="ARBA" id="ARBA00023125"/>
    </source>
</evidence>
<dbReference type="InterPro" id="IPR036388">
    <property type="entry name" value="WH-like_DNA-bd_sf"/>
</dbReference>
<proteinExistence type="predicted"/>
<dbReference type="PROSITE" id="PS50039">
    <property type="entry name" value="FORK_HEAD_3"/>
    <property type="match status" value="1"/>
</dbReference>
<dbReference type="Pfam" id="PF00250">
    <property type="entry name" value="Forkhead"/>
    <property type="match status" value="1"/>
</dbReference>
<evidence type="ECO:0000256" key="2">
    <source>
        <dbReference type="ARBA" id="ARBA00023242"/>
    </source>
</evidence>
<accession>A0A183Q290</accession>
<dbReference type="InterPro" id="IPR001766">
    <property type="entry name" value="Fork_head_dom"/>
</dbReference>
<reference evidence="5 6" key="1">
    <citation type="submission" date="2018-11" db="EMBL/GenBank/DDBJ databases">
        <authorList>
            <consortium name="Pathogen Informatics"/>
        </authorList>
    </citation>
    <scope>NUCLEOTIDE SEQUENCE [LARGE SCALE GENOMIC DNA]</scope>
    <source>
        <strain>Denwood</strain>
        <strain evidence="6">Zambia</strain>
    </source>
</reference>
<dbReference type="STRING" id="31246.A0A183Q290"/>
<dbReference type="GO" id="GO:0030154">
    <property type="term" value="P:cell differentiation"/>
    <property type="evidence" value="ECO:0007669"/>
    <property type="project" value="TreeGrafter"/>
</dbReference>
<dbReference type="SUPFAM" id="SSF46785">
    <property type="entry name" value="Winged helix' DNA-binding domain"/>
    <property type="match status" value="1"/>
</dbReference>
<dbReference type="GO" id="GO:0005634">
    <property type="term" value="C:nucleus"/>
    <property type="evidence" value="ECO:0007669"/>
    <property type="project" value="UniProtKB-SubCell"/>
</dbReference>
<dbReference type="SMART" id="SM00339">
    <property type="entry name" value="FH"/>
    <property type="match status" value="1"/>
</dbReference>
<feature type="region of interest" description="Disordered" evidence="4">
    <location>
        <begin position="283"/>
        <end position="316"/>
    </location>
</feature>
<dbReference type="Proteomes" id="UP000269396">
    <property type="component" value="Unassembled WGS sequence"/>
</dbReference>
<comment type="subcellular location">
    <subcellularLocation>
        <location evidence="3">Nucleus</location>
    </subcellularLocation>
</comment>
<sequence length="511" mass="58088">MQEKTTSVAAASAAVGLNIHKGKSKILRYNTTCTSPVTLDGEDLEDVKTFRYLGSIIDEHGGCGADVKERIEKARAAYLRLKNIWNSKQLSTNTKVRIFSTNVKTVLLWQNSIRHALSFNDCFIKVPRPSGEAGKGSYWTVHPLAIDMFDNGSSMRRNRKFIDENRYHDLISTHSNSRGQYHLNEDDDDGDDDDNIDGYMNQFTGKVKQSTVYNNNNDNNINSKNHNYNYNSKDDYIKTITMLNQIKSPCTTTEKSWKTLSIPSDTLNCLNDCIHQIYDNNTNTNNNNDNNNNNSNHKNSKYLLPPPFHHHHRDHHQRNLNLDASTFHDNYPVNNYKCEMILSSSLSSSSSSSLSFSSSSAFSPSSIVMATLCSSTTSSGLICNPNQYHHDIQSHNTLDYHQYINHYKNQLNPCLSLLNNSYQKSINSSQNLINSENIDNKTSNNNNNSDDNNWNKINVNNENSIGTYDNTDYDDNEGNVIDSTDNNNNDKLSLSRNTIKWYKEFSLNQML</sequence>
<gene>
    <name evidence="5" type="ORF">SMTD_LOCUS20727</name>
</gene>
<evidence type="ECO:0000256" key="4">
    <source>
        <dbReference type="SAM" id="MobiDB-lite"/>
    </source>
</evidence>
<feature type="DNA-binding region" description="Fork-head" evidence="3">
    <location>
        <begin position="109"/>
        <end position="159"/>
    </location>
</feature>
<evidence type="ECO:0000256" key="3">
    <source>
        <dbReference type="PROSITE-ProRule" id="PRU00089"/>
    </source>
</evidence>
<protein>
    <submittedName>
        <fullName evidence="5">Uncharacterized protein</fullName>
    </submittedName>
</protein>
<dbReference type="GO" id="GO:0000981">
    <property type="term" value="F:DNA-binding transcription factor activity, RNA polymerase II-specific"/>
    <property type="evidence" value="ECO:0007669"/>
    <property type="project" value="TreeGrafter"/>
</dbReference>
<keyword evidence="2 3" id="KW-0539">Nucleus</keyword>
<dbReference type="PANTHER" id="PTHR11829:SF343">
    <property type="entry name" value="FORK-HEAD DOMAIN-CONTAINING PROTEIN"/>
    <property type="match status" value="1"/>
</dbReference>
<name>A0A183Q290_9TREM</name>
<dbReference type="AlphaFoldDB" id="A0A183Q290"/>
<dbReference type="InterPro" id="IPR030456">
    <property type="entry name" value="TF_fork_head_CS_2"/>
</dbReference>
<keyword evidence="1 3" id="KW-0238">DNA-binding</keyword>
<dbReference type="GO" id="GO:0009653">
    <property type="term" value="P:anatomical structure morphogenesis"/>
    <property type="evidence" value="ECO:0007669"/>
    <property type="project" value="TreeGrafter"/>
</dbReference>
<dbReference type="PROSITE" id="PS00658">
    <property type="entry name" value="FORK_HEAD_2"/>
    <property type="match status" value="1"/>
</dbReference>
<feature type="compositionally biased region" description="Low complexity" evidence="4">
    <location>
        <begin position="283"/>
        <end position="297"/>
    </location>
</feature>
<dbReference type="EMBL" id="UZAL01045216">
    <property type="protein sequence ID" value="VDP83241.1"/>
    <property type="molecule type" value="Genomic_DNA"/>
</dbReference>
<dbReference type="GO" id="GO:0000978">
    <property type="term" value="F:RNA polymerase II cis-regulatory region sequence-specific DNA binding"/>
    <property type="evidence" value="ECO:0007669"/>
    <property type="project" value="TreeGrafter"/>
</dbReference>
<dbReference type="InterPro" id="IPR036390">
    <property type="entry name" value="WH_DNA-bd_sf"/>
</dbReference>
<dbReference type="PANTHER" id="PTHR11829">
    <property type="entry name" value="FORKHEAD BOX PROTEIN"/>
    <property type="match status" value="1"/>
</dbReference>